<dbReference type="GO" id="GO:0016020">
    <property type="term" value="C:membrane"/>
    <property type="evidence" value="ECO:0007669"/>
    <property type="project" value="UniProtKB-SubCell"/>
</dbReference>
<keyword evidence="3 5" id="KW-1133">Transmembrane helix</keyword>
<protein>
    <recommendedName>
        <fullName evidence="8">Carbohydrate ABC transporter permease</fullName>
    </recommendedName>
</protein>
<evidence type="ECO:0000313" key="6">
    <source>
        <dbReference type="EMBL" id="KIL30752.1"/>
    </source>
</evidence>
<evidence type="ECO:0000256" key="3">
    <source>
        <dbReference type="ARBA" id="ARBA00022989"/>
    </source>
</evidence>
<sequence length="95" mass="11375">MLPQKKTDSFRLEPVPDQHIEVKRKPRRKWYIGETSVWVFLFLYLIAIAYPLLWMVMSAFKNSDDIFEHSWSLPSSWHIRKILFPPGTRGFLLIL</sequence>
<proteinExistence type="predicted"/>
<feature type="transmembrane region" description="Helical" evidence="5">
    <location>
        <begin position="30"/>
        <end position="53"/>
    </location>
</feature>
<comment type="caution">
    <text evidence="6">The sequence shown here is derived from an EMBL/GenBank/DDBJ whole genome shotgun (WGS) entry which is preliminary data.</text>
</comment>
<accession>A0ABD3ZR79</accession>
<evidence type="ECO:0000256" key="4">
    <source>
        <dbReference type="ARBA" id="ARBA00023136"/>
    </source>
</evidence>
<dbReference type="SUPFAM" id="SSF161098">
    <property type="entry name" value="MetI-like"/>
    <property type="match status" value="1"/>
</dbReference>
<evidence type="ECO:0008006" key="8">
    <source>
        <dbReference type="Google" id="ProtNLM"/>
    </source>
</evidence>
<keyword evidence="4 5" id="KW-0472">Membrane</keyword>
<comment type="subcellular location">
    <subcellularLocation>
        <location evidence="1">Membrane</location>
        <topology evidence="1">Multi-pass membrane protein</topology>
    </subcellularLocation>
</comment>
<evidence type="ECO:0000256" key="5">
    <source>
        <dbReference type="SAM" id="Phobius"/>
    </source>
</evidence>
<dbReference type="InterPro" id="IPR035906">
    <property type="entry name" value="MetI-like_sf"/>
</dbReference>
<dbReference type="EMBL" id="JSXS01000097">
    <property type="protein sequence ID" value="KIL30752.1"/>
    <property type="molecule type" value="Genomic_DNA"/>
</dbReference>
<evidence type="ECO:0000256" key="1">
    <source>
        <dbReference type="ARBA" id="ARBA00004141"/>
    </source>
</evidence>
<evidence type="ECO:0000313" key="7">
    <source>
        <dbReference type="Proteomes" id="UP000031970"/>
    </source>
</evidence>
<evidence type="ECO:0000256" key="2">
    <source>
        <dbReference type="ARBA" id="ARBA00022692"/>
    </source>
</evidence>
<dbReference type="AlphaFoldDB" id="A0ABD3ZR79"/>
<reference evidence="6 7" key="1">
    <citation type="submission" date="2014-11" db="EMBL/GenBank/DDBJ databases">
        <title>Draft Genome Sequences of Nine Bacillus subtilis Strains that Form Spores with High Heat-Resistance.</title>
        <authorList>
            <person name="Krawcyk A.O."/>
            <person name="Berendsen E.M."/>
            <person name="de Jong A."/>
            <person name="Holsappel S."/>
            <person name="Eijlander R.T."/>
            <person name="Wells-Bennik M."/>
            <person name="Kuipers O.P."/>
        </authorList>
    </citation>
    <scope>NUCLEOTIDE SEQUENCE [LARGE SCALE GENOMIC DNA]</scope>
    <source>
        <strain evidence="6 7">B4067</strain>
    </source>
</reference>
<gene>
    <name evidence="6" type="ORF">B4067_3689</name>
</gene>
<name>A0ABD3ZR79_BACIU</name>
<organism evidence="6 7">
    <name type="scientific">Bacillus subtilis subsp. subtilis</name>
    <dbReference type="NCBI Taxonomy" id="135461"/>
    <lineage>
        <taxon>Bacteria</taxon>
        <taxon>Bacillati</taxon>
        <taxon>Bacillota</taxon>
        <taxon>Bacilli</taxon>
        <taxon>Bacillales</taxon>
        <taxon>Bacillaceae</taxon>
        <taxon>Bacillus</taxon>
    </lineage>
</organism>
<keyword evidence="2 5" id="KW-0812">Transmembrane</keyword>
<dbReference type="Gene3D" id="1.10.3720.10">
    <property type="entry name" value="MetI-like"/>
    <property type="match status" value="1"/>
</dbReference>
<dbReference type="Proteomes" id="UP000031970">
    <property type="component" value="Unassembled WGS sequence"/>
</dbReference>